<proteinExistence type="predicted"/>
<dbReference type="Proteomes" id="UP000092460">
    <property type="component" value="Unassembled WGS sequence"/>
</dbReference>
<dbReference type="VEuPathDB" id="VectorBase:GPPI012457"/>
<evidence type="ECO:0000313" key="2">
    <source>
        <dbReference type="Proteomes" id="UP000092460"/>
    </source>
</evidence>
<name>A0A1B0AXY6_9MUSC</name>
<accession>A0A1B0AXY6</accession>
<reference evidence="1" key="2">
    <citation type="submission" date="2020-05" db="UniProtKB">
        <authorList>
            <consortium name="EnsemblMetazoa"/>
        </authorList>
    </citation>
    <scope>IDENTIFICATION</scope>
    <source>
        <strain evidence="1">IAEA</strain>
    </source>
</reference>
<sequence>MTSPLHVTWVNSLRRDELQACLGVFDLDITGTVHEMRRRPQARGRHAAAGVKDLAGGLHQAAVAVTSLPCQNWGRRNAHR</sequence>
<dbReference type="AlphaFoldDB" id="A0A1B0AXY6"/>
<dbReference type="EnsemblMetazoa" id="GPPI012457-RA">
    <property type="protein sequence ID" value="GPPI012457-PA"/>
    <property type="gene ID" value="GPPI012457"/>
</dbReference>
<evidence type="ECO:0000313" key="1">
    <source>
        <dbReference type="EnsemblMetazoa" id="GPPI012457-PA"/>
    </source>
</evidence>
<dbReference type="EMBL" id="JXJN01005454">
    <property type="status" value="NOT_ANNOTATED_CDS"/>
    <property type="molecule type" value="Genomic_DNA"/>
</dbReference>
<reference evidence="2" key="1">
    <citation type="submission" date="2015-01" db="EMBL/GenBank/DDBJ databases">
        <authorList>
            <person name="Aksoy S."/>
            <person name="Warren W."/>
            <person name="Wilson R.K."/>
        </authorList>
    </citation>
    <scope>NUCLEOTIDE SEQUENCE [LARGE SCALE GENOMIC DNA]</scope>
    <source>
        <strain evidence="2">IAEA</strain>
    </source>
</reference>
<keyword evidence="2" id="KW-1185">Reference proteome</keyword>
<protein>
    <submittedName>
        <fullName evidence="1">Uncharacterized protein</fullName>
    </submittedName>
</protein>
<organism evidence="1 2">
    <name type="scientific">Glossina palpalis gambiensis</name>
    <dbReference type="NCBI Taxonomy" id="67801"/>
    <lineage>
        <taxon>Eukaryota</taxon>
        <taxon>Metazoa</taxon>
        <taxon>Ecdysozoa</taxon>
        <taxon>Arthropoda</taxon>
        <taxon>Hexapoda</taxon>
        <taxon>Insecta</taxon>
        <taxon>Pterygota</taxon>
        <taxon>Neoptera</taxon>
        <taxon>Endopterygota</taxon>
        <taxon>Diptera</taxon>
        <taxon>Brachycera</taxon>
        <taxon>Muscomorpha</taxon>
        <taxon>Hippoboscoidea</taxon>
        <taxon>Glossinidae</taxon>
        <taxon>Glossina</taxon>
    </lineage>
</organism>